<dbReference type="Proteomes" id="UP000494252">
    <property type="component" value="Unassembled WGS sequence"/>
</dbReference>
<organism evidence="1 2">
    <name type="scientific">Paraburkholderia fynbosensis</name>
    <dbReference type="NCBI Taxonomy" id="1200993"/>
    <lineage>
        <taxon>Bacteria</taxon>
        <taxon>Pseudomonadati</taxon>
        <taxon>Pseudomonadota</taxon>
        <taxon>Betaproteobacteria</taxon>
        <taxon>Burkholderiales</taxon>
        <taxon>Burkholderiaceae</taxon>
        <taxon>Paraburkholderia</taxon>
    </lineage>
</organism>
<evidence type="ECO:0000313" key="1">
    <source>
        <dbReference type="EMBL" id="CAB3794640.1"/>
    </source>
</evidence>
<proteinExistence type="predicted"/>
<accession>A0A6J5G6F9</accession>
<dbReference type="EMBL" id="CADIKI010000010">
    <property type="protein sequence ID" value="CAB3794640.1"/>
    <property type="molecule type" value="Genomic_DNA"/>
</dbReference>
<reference evidence="1 2" key="1">
    <citation type="submission" date="2020-04" db="EMBL/GenBank/DDBJ databases">
        <authorList>
            <person name="De Canck E."/>
        </authorList>
    </citation>
    <scope>NUCLEOTIDE SEQUENCE [LARGE SCALE GENOMIC DNA]</scope>
    <source>
        <strain evidence="1 2">LMG 27177</strain>
    </source>
</reference>
<keyword evidence="2" id="KW-1185">Reference proteome</keyword>
<sequence>MTPLQCLSASGRLQSHTNSIAKRGNLTCNGIRRKTPVLNHA</sequence>
<evidence type="ECO:0000313" key="2">
    <source>
        <dbReference type="Proteomes" id="UP000494252"/>
    </source>
</evidence>
<protein>
    <submittedName>
        <fullName evidence="1">Uncharacterized protein</fullName>
    </submittedName>
</protein>
<name>A0A6J5G6F9_9BURK</name>
<gene>
    <name evidence="1" type="ORF">LMG27177_03694</name>
</gene>
<dbReference type="AlphaFoldDB" id="A0A6J5G6F9"/>